<sequence>MEDLPTRTKLIAYLKEQGINSVFHYVPLHSSPAGEKYAKVSGDMTNTDSLSNRLLRLPLYPKLTTEKIFAIAKTLYEFYGEKFHET</sequence>
<dbReference type="KEGG" id="wna:KA717_37525"/>
<name>A0A977KZ36_9CYAN</name>
<dbReference type="InterPro" id="IPR015422">
    <property type="entry name" value="PyrdxlP-dep_Trfase_small"/>
</dbReference>
<evidence type="ECO:0000313" key="1">
    <source>
        <dbReference type="EMBL" id="UXE61050.1"/>
    </source>
</evidence>
<dbReference type="Pfam" id="PF01041">
    <property type="entry name" value="DegT_DnrJ_EryC1"/>
    <property type="match status" value="1"/>
</dbReference>
<organism evidence="1">
    <name type="scientific">Woronichinia naegeliana WA131</name>
    <dbReference type="NCBI Taxonomy" id="2824559"/>
    <lineage>
        <taxon>Bacteria</taxon>
        <taxon>Bacillati</taxon>
        <taxon>Cyanobacteriota</taxon>
        <taxon>Cyanophyceae</taxon>
        <taxon>Synechococcales</taxon>
        <taxon>Coelosphaeriaceae</taxon>
        <taxon>Woronichinia</taxon>
    </lineage>
</organism>
<gene>
    <name evidence="1" type="ORF">KA717_37525</name>
</gene>
<dbReference type="InterPro" id="IPR000653">
    <property type="entry name" value="DegT/StrS_aminotransferase"/>
</dbReference>
<dbReference type="EMBL" id="CP073041">
    <property type="protein sequence ID" value="UXE61050.1"/>
    <property type="molecule type" value="Genomic_DNA"/>
</dbReference>
<keyword evidence="1" id="KW-0032">Aminotransferase</keyword>
<dbReference type="GO" id="GO:0008483">
    <property type="term" value="F:transaminase activity"/>
    <property type="evidence" value="ECO:0007669"/>
    <property type="project" value="UniProtKB-KW"/>
</dbReference>
<dbReference type="Proteomes" id="UP001065613">
    <property type="component" value="Chromosome"/>
</dbReference>
<accession>A0A977KZ36</accession>
<dbReference type="SUPFAM" id="SSF53383">
    <property type="entry name" value="PLP-dependent transferases"/>
    <property type="match status" value="1"/>
</dbReference>
<dbReference type="AlphaFoldDB" id="A0A977KZ36"/>
<keyword evidence="1" id="KW-0808">Transferase</keyword>
<reference evidence="1" key="1">
    <citation type="submission" date="2021-04" db="EMBL/GenBank/DDBJ databases">
        <title>Genome sequence of Woronichinia naegeliana from Washington state freshwater lake bloom.</title>
        <authorList>
            <person name="Dreher T.W."/>
        </authorList>
    </citation>
    <scope>NUCLEOTIDE SEQUENCE</scope>
    <source>
        <strain evidence="1">WA131</strain>
    </source>
</reference>
<dbReference type="Gene3D" id="3.90.1150.10">
    <property type="entry name" value="Aspartate Aminotransferase, domain 1"/>
    <property type="match status" value="1"/>
</dbReference>
<protein>
    <submittedName>
        <fullName evidence="1">DegT/DnrJ/EryC1/StrS family aminotransferase</fullName>
    </submittedName>
</protein>
<proteinExistence type="predicted"/>
<dbReference type="InterPro" id="IPR015424">
    <property type="entry name" value="PyrdxlP-dep_Trfase"/>
</dbReference>